<accession>A0A0G0Y476</accession>
<dbReference type="AlphaFoldDB" id="A0A0G0Y476"/>
<evidence type="ECO:0000313" key="2">
    <source>
        <dbReference type="Proteomes" id="UP000034493"/>
    </source>
</evidence>
<dbReference type="EMBL" id="LCBC01000008">
    <property type="protein sequence ID" value="KKS04251.1"/>
    <property type="molecule type" value="Genomic_DNA"/>
</dbReference>
<gene>
    <name evidence="1" type="ORF">UU56_C0008G0058</name>
</gene>
<evidence type="ECO:0000313" key="1">
    <source>
        <dbReference type="EMBL" id="KKS04251.1"/>
    </source>
</evidence>
<evidence type="ECO:0008006" key="3">
    <source>
        <dbReference type="Google" id="ProtNLM"/>
    </source>
</evidence>
<comment type="caution">
    <text evidence="1">The sequence shown here is derived from an EMBL/GenBank/DDBJ whole genome shotgun (WGS) entry which is preliminary data.</text>
</comment>
<proteinExistence type="predicted"/>
<name>A0A0G0Y476_9BACT</name>
<dbReference type="Proteomes" id="UP000034493">
    <property type="component" value="Unassembled WGS sequence"/>
</dbReference>
<organism evidence="1 2">
    <name type="scientific">Candidatus Curtissbacteria bacterium GW2011_GWA2_41_24</name>
    <dbReference type="NCBI Taxonomy" id="1618411"/>
    <lineage>
        <taxon>Bacteria</taxon>
        <taxon>Candidatus Curtissiibacteriota</taxon>
    </lineage>
</organism>
<sequence>MVESEIGLINRLPVGEGQKLEQLVAQRLGDYLTVFTPVRNKVLAVNGDVYTPFSLVEGKASTLGVFARCLVHDASGRISGCLNLETYEGHGRTAILGRVLFCDKQGRIYRDVDLKGIGSVGPWGVSGPGHIREDGRREGLLDEDSAFYEWQVSEELLFAGIRTPKVLAIIGLEELVVHRGLDRENWKLVEAIENNIIDFGFKPVILVRAFGVRSRIQDPYHYPFLDRLLVSDAKRMVEAEEAREFTNEEFLGWFGKTLGENVATMHNMGLKHGYLTPHNITLDCRIVDLDTVSPIELRIEREADYIEAADTMVWMGRYVDAGLARGEQSGILVCSFRQGYDEVFKGKEVPIK</sequence>
<protein>
    <recommendedName>
        <fullName evidence="3">Protein kinase domain-containing protein</fullName>
    </recommendedName>
</protein>
<reference evidence="1 2" key="1">
    <citation type="journal article" date="2015" name="Nature">
        <title>rRNA introns, odd ribosomes, and small enigmatic genomes across a large radiation of phyla.</title>
        <authorList>
            <person name="Brown C.T."/>
            <person name="Hug L.A."/>
            <person name="Thomas B.C."/>
            <person name="Sharon I."/>
            <person name="Castelle C.J."/>
            <person name="Singh A."/>
            <person name="Wilkins M.J."/>
            <person name="Williams K.H."/>
            <person name="Banfield J.F."/>
        </authorList>
    </citation>
    <scope>NUCLEOTIDE SEQUENCE [LARGE SCALE GENOMIC DNA]</scope>
</reference>